<dbReference type="InterPro" id="IPR035906">
    <property type="entry name" value="MetI-like_sf"/>
</dbReference>
<dbReference type="PROSITE" id="PS50928">
    <property type="entry name" value="ABC_TM1"/>
    <property type="match status" value="1"/>
</dbReference>
<accession>A0A549TCR3</accession>
<comment type="similarity">
    <text evidence="2">Belongs to the binding-protein-dependent transport system permease family. CysTW subfamily.</text>
</comment>
<dbReference type="PANTHER" id="PTHR43848">
    <property type="entry name" value="PUTRESCINE TRANSPORT SYSTEM PERMEASE PROTEIN POTI"/>
    <property type="match status" value="1"/>
</dbReference>
<keyword evidence="5 8" id="KW-0812">Transmembrane</keyword>
<dbReference type="Proteomes" id="UP000316801">
    <property type="component" value="Unassembled WGS sequence"/>
</dbReference>
<dbReference type="Gene3D" id="1.10.3720.10">
    <property type="entry name" value="MetI-like"/>
    <property type="match status" value="1"/>
</dbReference>
<proteinExistence type="inferred from homology"/>
<dbReference type="PANTHER" id="PTHR43848:SF2">
    <property type="entry name" value="PUTRESCINE TRANSPORT SYSTEM PERMEASE PROTEIN POTI"/>
    <property type="match status" value="1"/>
</dbReference>
<gene>
    <name evidence="10" type="ORF">FNA46_08360</name>
</gene>
<comment type="subcellular location">
    <subcellularLocation>
        <location evidence="1 8">Cell membrane</location>
        <topology evidence="1 8">Multi-pass membrane protein</topology>
    </subcellularLocation>
</comment>
<evidence type="ECO:0000313" key="11">
    <source>
        <dbReference type="Proteomes" id="UP000316801"/>
    </source>
</evidence>
<dbReference type="InterPro" id="IPR000515">
    <property type="entry name" value="MetI-like"/>
</dbReference>
<dbReference type="AlphaFoldDB" id="A0A549TCR3"/>
<feature type="transmembrane region" description="Helical" evidence="8">
    <location>
        <begin position="180"/>
        <end position="202"/>
    </location>
</feature>
<dbReference type="GO" id="GO:0005886">
    <property type="term" value="C:plasma membrane"/>
    <property type="evidence" value="ECO:0007669"/>
    <property type="project" value="UniProtKB-SubCell"/>
</dbReference>
<reference evidence="10 11" key="1">
    <citation type="submission" date="2019-07" db="EMBL/GenBank/DDBJ databases">
        <title>Ln-dependent methylotrophs.</title>
        <authorList>
            <person name="Tani A."/>
        </authorList>
    </citation>
    <scope>NUCLEOTIDE SEQUENCE [LARGE SCALE GENOMIC DNA]</scope>
    <source>
        <strain evidence="10 11">SM12</strain>
    </source>
</reference>
<dbReference type="EMBL" id="VJMG01000018">
    <property type="protein sequence ID" value="TRL39708.1"/>
    <property type="molecule type" value="Genomic_DNA"/>
</dbReference>
<evidence type="ECO:0000256" key="8">
    <source>
        <dbReference type="RuleBase" id="RU363032"/>
    </source>
</evidence>
<evidence type="ECO:0000256" key="2">
    <source>
        <dbReference type="ARBA" id="ARBA00007069"/>
    </source>
</evidence>
<feature type="transmembrane region" description="Helical" evidence="8">
    <location>
        <begin position="72"/>
        <end position="91"/>
    </location>
</feature>
<keyword evidence="3 8" id="KW-0813">Transport</keyword>
<evidence type="ECO:0000256" key="4">
    <source>
        <dbReference type="ARBA" id="ARBA00022475"/>
    </source>
</evidence>
<feature type="transmembrane region" description="Helical" evidence="8">
    <location>
        <begin position="12"/>
        <end position="32"/>
    </location>
</feature>
<evidence type="ECO:0000256" key="3">
    <source>
        <dbReference type="ARBA" id="ARBA00022448"/>
    </source>
</evidence>
<feature type="transmembrane region" description="Helical" evidence="8">
    <location>
        <begin position="236"/>
        <end position="260"/>
    </location>
</feature>
<comment type="caution">
    <text evidence="10">The sequence shown here is derived from an EMBL/GenBank/DDBJ whole genome shotgun (WGS) entry which is preliminary data.</text>
</comment>
<evidence type="ECO:0000256" key="5">
    <source>
        <dbReference type="ARBA" id="ARBA00022692"/>
    </source>
</evidence>
<evidence type="ECO:0000256" key="6">
    <source>
        <dbReference type="ARBA" id="ARBA00022989"/>
    </source>
</evidence>
<feature type="transmembrane region" description="Helical" evidence="8">
    <location>
        <begin position="138"/>
        <end position="160"/>
    </location>
</feature>
<sequence>MMQTEGTLSRLAIWTITALGLIVIYAPPLYLLGVSFNPALQPGLPHLSDLTVKWYLALGGENQLIAALEQSLLIALVTALVATLLALLAALAHRELHRRRTAWFLTVLLPMFVPGVIQGLALSAVFQRAGIKASMLTVIGGHLLWALPFAFIVILTSLSVVKRSYLMAAADLGAGRLRQFLDITLPLIRPGLVSAFLFAFLLSLNEFTRAFYLAGRQNTLPVVLFGKMNAGASPTIYAMSGAIFLVSVLCVALVAGPALLRRRTGPAE</sequence>
<dbReference type="InterPro" id="IPR051789">
    <property type="entry name" value="Bact_Polyamine_Transport"/>
</dbReference>
<keyword evidence="4" id="KW-1003">Cell membrane</keyword>
<evidence type="ECO:0000256" key="1">
    <source>
        <dbReference type="ARBA" id="ARBA00004651"/>
    </source>
</evidence>
<organism evidence="10 11">
    <name type="scientific">Rhizobium straminoryzae</name>
    <dbReference type="NCBI Taxonomy" id="1387186"/>
    <lineage>
        <taxon>Bacteria</taxon>
        <taxon>Pseudomonadati</taxon>
        <taxon>Pseudomonadota</taxon>
        <taxon>Alphaproteobacteria</taxon>
        <taxon>Hyphomicrobiales</taxon>
        <taxon>Rhizobiaceae</taxon>
        <taxon>Rhizobium/Agrobacterium group</taxon>
        <taxon>Rhizobium</taxon>
    </lineage>
</organism>
<dbReference type="GO" id="GO:0055085">
    <property type="term" value="P:transmembrane transport"/>
    <property type="evidence" value="ECO:0007669"/>
    <property type="project" value="InterPro"/>
</dbReference>
<keyword evidence="11" id="KW-1185">Reference proteome</keyword>
<name>A0A549TCR3_9HYPH</name>
<dbReference type="Pfam" id="PF00528">
    <property type="entry name" value="BPD_transp_1"/>
    <property type="match status" value="1"/>
</dbReference>
<keyword evidence="6 8" id="KW-1133">Transmembrane helix</keyword>
<feature type="transmembrane region" description="Helical" evidence="8">
    <location>
        <begin position="103"/>
        <end position="126"/>
    </location>
</feature>
<evidence type="ECO:0000259" key="9">
    <source>
        <dbReference type="PROSITE" id="PS50928"/>
    </source>
</evidence>
<evidence type="ECO:0000256" key="7">
    <source>
        <dbReference type="ARBA" id="ARBA00023136"/>
    </source>
</evidence>
<keyword evidence="7 8" id="KW-0472">Membrane</keyword>
<evidence type="ECO:0000313" key="10">
    <source>
        <dbReference type="EMBL" id="TRL39708.1"/>
    </source>
</evidence>
<dbReference type="SUPFAM" id="SSF161098">
    <property type="entry name" value="MetI-like"/>
    <property type="match status" value="1"/>
</dbReference>
<protein>
    <submittedName>
        <fullName evidence="10">ABC transporter permease</fullName>
    </submittedName>
</protein>
<dbReference type="CDD" id="cd06261">
    <property type="entry name" value="TM_PBP2"/>
    <property type="match status" value="1"/>
</dbReference>
<dbReference type="RefSeq" id="WP_143124743.1">
    <property type="nucleotide sequence ID" value="NZ_VJMG01000018.1"/>
</dbReference>
<feature type="domain" description="ABC transmembrane type-1" evidence="9">
    <location>
        <begin position="68"/>
        <end position="255"/>
    </location>
</feature>